<organism evidence="2 3">
    <name type="scientific">Klebsiella michiganensis</name>
    <dbReference type="NCBI Taxonomy" id="1134687"/>
    <lineage>
        <taxon>Bacteria</taxon>
        <taxon>Pseudomonadati</taxon>
        <taxon>Pseudomonadota</taxon>
        <taxon>Gammaproteobacteria</taxon>
        <taxon>Enterobacterales</taxon>
        <taxon>Enterobacteriaceae</taxon>
        <taxon>Klebsiella/Raoultella group</taxon>
        <taxon>Klebsiella</taxon>
    </lineage>
</organism>
<dbReference type="EMBL" id="UGMS01000001">
    <property type="protein sequence ID" value="STV76061.1"/>
    <property type="molecule type" value="Genomic_DNA"/>
</dbReference>
<gene>
    <name evidence="2" type="ORF">NCTC11685_01579</name>
</gene>
<name>A0A7H4N2V0_9ENTR</name>
<evidence type="ECO:0000313" key="3">
    <source>
        <dbReference type="Proteomes" id="UP000254863"/>
    </source>
</evidence>
<dbReference type="Proteomes" id="UP000254863">
    <property type="component" value="Unassembled WGS sequence"/>
</dbReference>
<feature type="region of interest" description="Disordered" evidence="1">
    <location>
        <begin position="68"/>
        <end position="87"/>
    </location>
</feature>
<evidence type="ECO:0000256" key="1">
    <source>
        <dbReference type="SAM" id="MobiDB-lite"/>
    </source>
</evidence>
<accession>A0A7H4N2V0</accession>
<evidence type="ECO:0000313" key="2">
    <source>
        <dbReference type="EMBL" id="STV76061.1"/>
    </source>
</evidence>
<proteinExistence type="predicted"/>
<comment type="caution">
    <text evidence="2">The sequence shown here is derived from an EMBL/GenBank/DDBJ whole genome shotgun (WGS) entry which is preliminary data.</text>
</comment>
<sequence length="87" mass="9885">MRAKQALRTQDCKTGIWVGLRQQIDHIFACRLAAGEFVGETLRAEILRNIAMMVIIKIERRRRDMHEVAHAPGNRPLAETPGRAHVS</sequence>
<reference evidence="2 3" key="1">
    <citation type="submission" date="2018-06" db="EMBL/GenBank/DDBJ databases">
        <authorList>
            <consortium name="Pathogen Informatics"/>
            <person name="Doyle S."/>
        </authorList>
    </citation>
    <scope>NUCLEOTIDE SEQUENCE [LARGE SCALE GENOMIC DNA]</scope>
    <source>
        <strain evidence="2 3">NCTC11685</strain>
    </source>
</reference>
<dbReference type="AlphaFoldDB" id="A0A7H4N2V0"/>
<protein>
    <submittedName>
        <fullName evidence="2">Uncharacterized protein</fullName>
    </submittedName>
</protein>